<organism evidence="1 2">
    <name type="scientific">Armillaria gallica</name>
    <name type="common">Bulbous honey fungus</name>
    <name type="synonym">Armillaria bulbosa</name>
    <dbReference type="NCBI Taxonomy" id="47427"/>
    <lineage>
        <taxon>Eukaryota</taxon>
        <taxon>Fungi</taxon>
        <taxon>Dikarya</taxon>
        <taxon>Basidiomycota</taxon>
        <taxon>Agaricomycotina</taxon>
        <taxon>Agaricomycetes</taxon>
        <taxon>Agaricomycetidae</taxon>
        <taxon>Agaricales</taxon>
        <taxon>Marasmiineae</taxon>
        <taxon>Physalacriaceae</taxon>
        <taxon>Armillaria</taxon>
    </lineage>
</organism>
<dbReference type="InParanoid" id="A0A2H3DPS4"/>
<dbReference type="OrthoDB" id="4951845at2759"/>
<keyword evidence="2" id="KW-1185">Reference proteome</keyword>
<proteinExistence type="predicted"/>
<accession>A0A2H3DPS4</accession>
<reference evidence="2" key="1">
    <citation type="journal article" date="2017" name="Nat. Ecol. Evol.">
        <title>Genome expansion and lineage-specific genetic innovations in the forest pathogenic fungi Armillaria.</title>
        <authorList>
            <person name="Sipos G."/>
            <person name="Prasanna A.N."/>
            <person name="Walter M.C."/>
            <person name="O'Connor E."/>
            <person name="Balint B."/>
            <person name="Krizsan K."/>
            <person name="Kiss B."/>
            <person name="Hess J."/>
            <person name="Varga T."/>
            <person name="Slot J."/>
            <person name="Riley R."/>
            <person name="Boka B."/>
            <person name="Rigling D."/>
            <person name="Barry K."/>
            <person name="Lee J."/>
            <person name="Mihaltcheva S."/>
            <person name="LaButti K."/>
            <person name="Lipzen A."/>
            <person name="Waldron R."/>
            <person name="Moloney N.M."/>
            <person name="Sperisen C."/>
            <person name="Kredics L."/>
            <person name="Vagvoelgyi C."/>
            <person name="Patrignani A."/>
            <person name="Fitzpatrick D."/>
            <person name="Nagy I."/>
            <person name="Doyle S."/>
            <person name="Anderson J.B."/>
            <person name="Grigoriev I.V."/>
            <person name="Gueldener U."/>
            <person name="Muensterkoetter M."/>
            <person name="Nagy L.G."/>
        </authorList>
    </citation>
    <scope>NUCLEOTIDE SEQUENCE [LARGE SCALE GENOMIC DNA]</scope>
    <source>
        <strain evidence="2">Ar21-2</strain>
    </source>
</reference>
<evidence type="ECO:0000313" key="2">
    <source>
        <dbReference type="Proteomes" id="UP000217790"/>
    </source>
</evidence>
<feature type="non-terminal residue" evidence="1">
    <location>
        <position position="1"/>
    </location>
</feature>
<name>A0A2H3DPS4_ARMGA</name>
<dbReference type="Gene3D" id="3.40.30.10">
    <property type="entry name" value="Glutaredoxin"/>
    <property type="match status" value="1"/>
</dbReference>
<evidence type="ECO:0000313" key="1">
    <source>
        <dbReference type="EMBL" id="PBK90263.1"/>
    </source>
</evidence>
<feature type="non-terminal residue" evidence="1">
    <location>
        <position position="54"/>
    </location>
</feature>
<dbReference type="Proteomes" id="UP000217790">
    <property type="component" value="Unassembled WGS sequence"/>
</dbReference>
<protein>
    <submittedName>
        <fullName evidence="1">Uncharacterized protein</fullName>
    </submittedName>
</protein>
<sequence>VYVEILDVEALAKKIGAARTSDNPDGVSHEYTIPIIQDHSTGAAVFSSTAIAAY</sequence>
<dbReference type="AlphaFoldDB" id="A0A2H3DPS4"/>
<gene>
    <name evidence="1" type="ORF">ARMGADRAFT_897577</name>
</gene>
<dbReference type="EMBL" id="KZ293666">
    <property type="protein sequence ID" value="PBK90263.1"/>
    <property type="molecule type" value="Genomic_DNA"/>
</dbReference>